<dbReference type="SUPFAM" id="SSF53098">
    <property type="entry name" value="Ribonuclease H-like"/>
    <property type="match status" value="1"/>
</dbReference>
<evidence type="ECO:0000313" key="3">
    <source>
        <dbReference type="Proteomes" id="UP000467841"/>
    </source>
</evidence>
<dbReference type="InterPro" id="IPR052929">
    <property type="entry name" value="RNase_H-like_EbsB-rel"/>
</dbReference>
<dbReference type="Gene3D" id="3.30.420.10">
    <property type="entry name" value="Ribonuclease H-like superfamily/Ribonuclease H"/>
    <property type="match status" value="1"/>
</dbReference>
<protein>
    <recommendedName>
        <fullName evidence="1">RNase H type-1 domain-containing protein</fullName>
    </recommendedName>
</protein>
<dbReference type="OrthoDB" id="1113854at2759"/>
<dbReference type="PANTHER" id="PTHR47074">
    <property type="entry name" value="BNAC02G40300D PROTEIN"/>
    <property type="match status" value="1"/>
</dbReference>
<dbReference type="InterPro" id="IPR036397">
    <property type="entry name" value="RNaseH_sf"/>
</dbReference>
<evidence type="ECO:0000259" key="1">
    <source>
        <dbReference type="Pfam" id="PF13456"/>
    </source>
</evidence>
<dbReference type="PANTHER" id="PTHR47074:SF11">
    <property type="entry name" value="REVERSE TRANSCRIPTASE-LIKE PROTEIN"/>
    <property type="match status" value="1"/>
</dbReference>
<dbReference type="GO" id="GO:0004523">
    <property type="term" value="F:RNA-DNA hybrid ribonuclease activity"/>
    <property type="evidence" value="ECO:0007669"/>
    <property type="project" value="InterPro"/>
</dbReference>
<organism evidence="2 3">
    <name type="scientific">Microthlaspi erraticum</name>
    <dbReference type="NCBI Taxonomy" id="1685480"/>
    <lineage>
        <taxon>Eukaryota</taxon>
        <taxon>Viridiplantae</taxon>
        <taxon>Streptophyta</taxon>
        <taxon>Embryophyta</taxon>
        <taxon>Tracheophyta</taxon>
        <taxon>Spermatophyta</taxon>
        <taxon>Magnoliopsida</taxon>
        <taxon>eudicotyledons</taxon>
        <taxon>Gunneridae</taxon>
        <taxon>Pentapetalae</taxon>
        <taxon>rosids</taxon>
        <taxon>malvids</taxon>
        <taxon>Brassicales</taxon>
        <taxon>Brassicaceae</taxon>
        <taxon>Coluteocarpeae</taxon>
        <taxon>Microthlaspi</taxon>
    </lineage>
</organism>
<dbReference type="InterPro" id="IPR012337">
    <property type="entry name" value="RNaseH-like_sf"/>
</dbReference>
<dbReference type="GO" id="GO:0003676">
    <property type="term" value="F:nucleic acid binding"/>
    <property type="evidence" value="ECO:0007669"/>
    <property type="project" value="InterPro"/>
</dbReference>
<name>A0A6D2LCA8_9BRAS</name>
<keyword evidence="3" id="KW-1185">Reference proteome</keyword>
<feature type="domain" description="RNase H type-1" evidence="1">
    <location>
        <begin position="49"/>
        <end position="171"/>
    </location>
</feature>
<reference evidence="2" key="1">
    <citation type="submission" date="2020-01" db="EMBL/GenBank/DDBJ databases">
        <authorList>
            <person name="Mishra B."/>
        </authorList>
    </citation>
    <scope>NUCLEOTIDE SEQUENCE [LARGE SCALE GENOMIC DNA]</scope>
</reference>
<evidence type="ECO:0000313" key="2">
    <source>
        <dbReference type="EMBL" id="CAA7062420.1"/>
    </source>
</evidence>
<gene>
    <name evidence="2" type="ORF">MERR_LOCUS49656</name>
</gene>
<dbReference type="EMBL" id="CACVBM020001940">
    <property type="protein sequence ID" value="CAA7062420.1"/>
    <property type="molecule type" value="Genomic_DNA"/>
</dbReference>
<dbReference type="InterPro" id="IPR002156">
    <property type="entry name" value="RNaseH_domain"/>
</dbReference>
<dbReference type="CDD" id="cd06222">
    <property type="entry name" value="RNase_H_like"/>
    <property type="match status" value="1"/>
</dbReference>
<accession>A0A6D2LCA8</accession>
<dbReference type="Pfam" id="PF13456">
    <property type="entry name" value="RVT_3"/>
    <property type="match status" value="1"/>
</dbReference>
<proteinExistence type="predicted"/>
<dbReference type="Proteomes" id="UP000467841">
    <property type="component" value="Unassembled WGS sequence"/>
</dbReference>
<dbReference type="AlphaFoldDB" id="A0A6D2LCA8"/>
<dbReference type="InterPro" id="IPR044730">
    <property type="entry name" value="RNase_H-like_dom_plant"/>
</dbReference>
<comment type="caution">
    <text evidence="2">The sequence shown here is derived from an EMBL/GenBank/DDBJ whole genome shotgun (WGS) entry which is preliminary data.</text>
</comment>
<sequence>MPLDTFQFARAEAEAWKLAQLGPNPMESNVSVEQAPNEAETVIRPRCQVDASWTYNSSFFGGGLVIEAEENVTFKGALTSAQVASPLQAEFRSLIWAMKMTRRLGLNSMCFESNCLELVRLIEKDEDWPSLALELEEFYATFSSFHLCSLVYIPRVLNVRAVRADALAKEARARDCFSSHVNLISPSELAITANSNGIV</sequence>